<dbReference type="SUPFAM" id="SSF46689">
    <property type="entry name" value="Homeodomain-like"/>
    <property type="match status" value="1"/>
</dbReference>
<dbReference type="GO" id="GO:0003677">
    <property type="term" value="F:DNA binding"/>
    <property type="evidence" value="ECO:0007669"/>
    <property type="project" value="InterPro"/>
</dbReference>
<evidence type="ECO:0000313" key="6">
    <source>
        <dbReference type="EMBL" id="ERN01820.1"/>
    </source>
</evidence>
<protein>
    <recommendedName>
        <fullName evidence="5">HTH myb-type domain-containing protein</fullName>
    </recommendedName>
</protein>
<accession>W1P4D7</accession>
<proteinExistence type="predicted"/>
<keyword evidence="1" id="KW-0805">Transcription regulation</keyword>
<dbReference type="KEGG" id="atr:18429914"/>
<dbReference type="PANTHER" id="PTHR31499">
    <property type="entry name" value="MYB FAMILY TRANSCRIPTION FACTOR PHL11"/>
    <property type="match status" value="1"/>
</dbReference>
<dbReference type="EMBL" id="KI394680">
    <property type="protein sequence ID" value="ERN01820.1"/>
    <property type="molecule type" value="Genomic_DNA"/>
</dbReference>
<keyword evidence="7" id="KW-1185">Reference proteome</keyword>
<reference evidence="7" key="1">
    <citation type="journal article" date="2013" name="Science">
        <title>The Amborella genome and the evolution of flowering plants.</title>
        <authorList>
            <consortium name="Amborella Genome Project"/>
        </authorList>
    </citation>
    <scope>NUCLEOTIDE SEQUENCE [LARGE SCALE GENOMIC DNA]</scope>
</reference>
<dbReference type="NCBIfam" id="TIGR01557">
    <property type="entry name" value="myb_SHAQKYF"/>
    <property type="match status" value="1"/>
</dbReference>
<dbReference type="InterPro" id="IPR046955">
    <property type="entry name" value="PHR1-like"/>
</dbReference>
<name>W1P4D7_AMBTC</name>
<dbReference type="InterPro" id="IPR001005">
    <property type="entry name" value="SANT/Myb"/>
</dbReference>
<dbReference type="HOGENOM" id="CLU_053944_2_2_1"/>
<dbReference type="GO" id="GO:0003700">
    <property type="term" value="F:DNA-binding transcription factor activity"/>
    <property type="evidence" value="ECO:0007669"/>
    <property type="project" value="InterPro"/>
</dbReference>
<dbReference type="Pfam" id="PF00249">
    <property type="entry name" value="Myb_DNA-binding"/>
    <property type="match status" value="1"/>
</dbReference>
<sequence length="291" mass="32022">MYSAFHSLEKGLGREDLQGALEGTNLPGDACLVLTTDPKPRLRWTAELHERFVDAVTQLGGPDKATPKTIMRTMGVKGLTLYHLKSHLQKYRLGKQSCKEFTDNSKEESQGTTSSSSSKLASQDMNEGYQVTEALRVHMEVQRRLHEQLEVQKHLQLRIEAQGKYLQSILEKACKALADQTVASAGLEAARQELSALVIKVSNGCLSAPSEFLNLPILPEMASVCVDDKKLNRQAQMADCSADSCATSNESSAGAPLQSGGKKRLRPMYCEGDSLVWEGEARQDPQWMTPL</sequence>
<dbReference type="Gene3D" id="1.10.10.60">
    <property type="entry name" value="Homeodomain-like"/>
    <property type="match status" value="1"/>
</dbReference>
<keyword evidence="2" id="KW-0804">Transcription</keyword>
<evidence type="ECO:0000259" key="5">
    <source>
        <dbReference type="PROSITE" id="PS51294"/>
    </source>
</evidence>
<gene>
    <name evidence="6" type="ORF">AMTR_s00089p00057120</name>
</gene>
<evidence type="ECO:0000256" key="1">
    <source>
        <dbReference type="ARBA" id="ARBA00023015"/>
    </source>
</evidence>
<dbReference type="OrthoDB" id="551907at2759"/>
<dbReference type="InterPro" id="IPR009057">
    <property type="entry name" value="Homeodomain-like_sf"/>
</dbReference>
<evidence type="ECO:0000256" key="2">
    <source>
        <dbReference type="ARBA" id="ARBA00023163"/>
    </source>
</evidence>
<dbReference type="eggNOG" id="ENOG502QVJ9">
    <property type="taxonomic scope" value="Eukaryota"/>
</dbReference>
<evidence type="ECO:0000256" key="3">
    <source>
        <dbReference type="ARBA" id="ARBA00023242"/>
    </source>
</evidence>
<feature type="compositionally biased region" description="Low complexity" evidence="4">
    <location>
        <begin position="110"/>
        <end position="123"/>
    </location>
</feature>
<dbReference type="InterPro" id="IPR025756">
    <property type="entry name" value="Myb_CC_LHEQLE"/>
</dbReference>
<dbReference type="InterPro" id="IPR006447">
    <property type="entry name" value="Myb_dom_plants"/>
</dbReference>
<dbReference type="AlphaFoldDB" id="W1P4D7"/>
<organism evidence="6 7">
    <name type="scientific">Amborella trichopoda</name>
    <dbReference type="NCBI Taxonomy" id="13333"/>
    <lineage>
        <taxon>Eukaryota</taxon>
        <taxon>Viridiplantae</taxon>
        <taxon>Streptophyta</taxon>
        <taxon>Embryophyta</taxon>
        <taxon>Tracheophyta</taxon>
        <taxon>Spermatophyta</taxon>
        <taxon>Magnoliopsida</taxon>
        <taxon>Amborellales</taxon>
        <taxon>Amborellaceae</taxon>
        <taxon>Amborella</taxon>
    </lineage>
</organism>
<dbReference type="OMA" id="FDEQAAM"/>
<dbReference type="PROSITE" id="PS51294">
    <property type="entry name" value="HTH_MYB"/>
    <property type="match status" value="1"/>
</dbReference>
<dbReference type="FunFam" id="1.10.10.60:FF:000002">
    <property type="entry name" value="Myb family transcription factor"/>
    <property type="match status" value="1"/>
</dbReference>
<keyword evidence="3" id="KW-0539">Nucleus</keyword>
<feature type="region of interest" description="Disordered" evidence="4">
    <location>
        <begin position="102"/>
        <end position="123"/>
    </location>
</feature>
<dbReference type="Pfam" id="PF14379">
    <property type="entry name" value="Myb_CC_LHEQLE"/>
    <property type="match status" value="1"/>
</dbReference>
<dbReference type="Gramene" id="ERN01820">
    <property type="protein sequence ID" value="ERN01820"/>
    <property type="gene ID" value="AMTR_s00089p00057120"/>
</dbReference>
<dbReference type="PANTHER" id="PTHR31499:SF6">
    <property type="entry name" value="PROTEIN PHR1-LIKE 2"/>
    <property type="match status" value="1"/>
</dbReference>
<evidence type="ECO:0000313" key="7">
    <source>
        <dbReference type="Proteomes" id="UP000017836"/>
    </source>
</evidence>
<dbReference type="InterPro" id="IPR017930">
    <property type="entry name" value="Myb_dom"/>
</dbReference>
<evidence type="ECO:0000256" key="4">
    <source>
        <dbReference type="SAM" id="MobiDB-lite"/>
    </source>
</evidence>
<dbReference type="STRING" id="13333.W1P4D7"/>
<feature type="region of interest" description="Disordered" evidence="4">
    <location>
        <begin position="244"/>
        <end position="265"/>
    </location>
</feature>
<feature type="domain" description="HTH myb-type" evidence="5">
    <location>
        <begin position="36"/>
        <end position="96"/>
    </location>
</feature>
<dbReference type="Proteomes" id="UP000017836">
    <property type="component" value="Unassembled WGS sequence"/>
</dbReference>